<reference evidence="3 4" key="1">
    <citation type="journal article" date="2013" name="Mar. Genomics">
        <title>Expression of sulfatases in Rhodopirellula baltica and the diversity of sulfatases in the genus Rhodopirellula.</title>
        <authorList>
            <person name="Wegner C.E."/>
            <person name="Richter-Heitmann T."/>
            <person name="Klindworth A."/>
            <person name="Klockow C."/>
            <person name="Richter M."/>
            <person name="Achstetter T."/>
            <person name="Glockner F.O."/>
            <person name="Harder J."/>
        </authorList>
    </citation>
    <scope>NUCLEOTIDE SEQUENCE [LARGE SCALE GENOMIC DNA]</scope>
    <source>
        <strain evidence="3 4">SM1</strain>
    </source>
</reference>
<keyword evidence="4" id="KW-1185">Reference proteome</keyword>
<keyword evidence="2" id="KW-0732">Signal</keyword>
<dbReference type="EMBL" id="ANOG01000086">
    <property type="protein sequence ID" value="EMI22531.1"/>
    <property type="molecule type" value="Genomic_DNA"/>
</dbReference>
<keyword evidence="1" id="KW-0175">Coiled coil</keyword>
<accession>M5RTK0</accession>
<dbReference type="Proteomes" id="UP000011991">
    <property type="component" value="Unassembled WGS sequence"/>
</dbReference>
<organism evidence="3 4">
    <name type="scientific">Rhodopirellula maiorica SM1</name>
    <dbReference type="NCBI Taxonomy" id="1265738"/>
    <lineage>
        <taxon>Bacteria</taxon>
        <taxon>Pseudomonadati</taxon>
        <taxon>Planctomycetota</taxon>
        <taxon>Planctomycetia</taxon>
        <taxon>Pirellulales</taxon>
        <taxon>Pirellulaceae</taxon>
        <taxon>Novipirellula</taxon>
    </lineage>
</organism>
<feature type="signal peptide" evidence="2">
    <location>
        <begin position="1"/>
        <end position="27"/>
    </location>
</feature>
<protein>
    <submittedName>
        <fullName evidence="3">Secreted protein containing DUF885, bacterial</fullName>
    </submittedName>
</protein>
<name>M5RTK0_9BACT</name>
<dbReference type="OrthoDB" id="9760040at2"/>
<evidence type="ECO:0000313" key="3">
    <source>
        <dbReference type="EMBL" id="EMI22531.1"/>
    </source>
</evidence>
<proteinExistence type="predicted"/>
<dbReference type="PANTHER" id="PTHR33361">
    <property type="entry name" value="GLR0591 PROTEIN"/>
    <property type="match status" value="1"/>
</dbReference>
<dbReference type="Pfam" id="PF05960">
    <property type="entry name" value="DUF885"/>
    <property type="match status" value="1"/>
</dbReference>
<dbReference type="InterPro" id="IPR010281">
    <property type="entry name" value="DUF885"/>
</dbReference>
<dbReference type="AlphaFoldDB" id="M5RTK0"/>
<evidence type="ECO:0000256" key="1">
    <source>
        <dbReference type="SAM" id="Coils"/>
    </source>
</evidence>
<feature type="coiled-coil region" evidence="1">
    <location>
        <begin position="301"/>
        <end position="328"/>
    </location>
</feature>
<evidence type="ECO:0000313" key="4">
    <source>
        <dbReference type="Proteomes" id="UP000011991"/>
    </source>
</evidence>
<feature type="chain" id="PRO_5004070837" evidence="2">
    <location>
        <begin position="28"/>
        <end position="601"/>
    </location>
</feature>
<evidence type="ECO:0000256" key="2">
    <source>
        <dbReference type="SAM" id="SignalP"/>
    </source>
</evidence>
<gene>
    <name evidence="3" type="ORF">RMSM_00556</name>
</gene>
<dbReference type="PANTHER" id="PTHR33361:SF2">
    <property type="entry name" value="DUF885 DOMAIN-CONTAINING PROTEIN"/>
    <property type="match status" value="1"/>
</dbReference>
<sequence length="601" mass="68485">MKLQCRANPFLVLLIAVITLQNGFANPAESSSEPKTSSGDAAINQLLDRVWDFQLTEFPLLATDVGDPRGQDRLADQSLDAIDRRHKKTVEFLAELQSIEPESLSPLRQIDYAILQQSLEADIAEHDFQSYLMPINNREGFHISFPELPRVMNPRTREDFANYVSRLNAFSEYTDQYITRMRKGIDAGLTQPAIILRDSVDQVMAQVVDDPSKSLLMTNINEEAKDRFDAATWAQITAEIEAAIESSVIPSYQRLADFLKDEYLPACRGTIGASSLPNGRAFYRNRTRHFTTLDIAPEEVHEIGRRENKRIRQEMEAIREQLNFAGDLPTFIQHLRTDPKFYPKTADELLQRVALVLKRADGRLPELFGRLPRIPYGIREVPAYVAPQTSSAYYWPPATDGSRGGYYYINTYNLSSRPLYQIESLSLHEAVPGHHLQLALQAELEGLHPLSRQSNFTAFIEGWALYSERLGKEIGFYKDPYQDFGRLSMEAWRASRLVVDTGIHFLGWSRQQAIEYMRDNTALSEHNIVAEVDRYIGWPGQALGYKMGELTISRLRAESEAELGDAFDLRSFHDRVLSVGSIPLPLLEKRILQWRAEQAEQ</sequence>
<comment type="caution">
    <text evidence="3">The sequence shown here is derived from an EMBL/GenBank/DDBJ whole genome shotgun (WGS) entry which is preliminary data.</text>
</comment>
<dbReference type="RefSeq" id="WP_008691118.1">
    <property type="nucleotide sequence ID" value="NZ_ANOG01000086.1"/>
</dbReference>
<dbReference type="PATRIC" id="fig|1265738.3.peg.560"/>